<feature type="compositionally biased region" description="Pro residues" evidence="1">
    <location>
        <begin position="285"/>
        <end position="344"/>
    </location>
</feature>
<protein>
    <submittedName>
        <fullName evidence="4">Uncharacterized protein</fullName>
    </submittedName>
</protein>
<evidence type="ECO:0000256" key="2">
    <source>
        <dbReference type="SAM" id="Phobius"/>
    </source>
</evidence>
<feature type="signal peptide" evidence="3">
    <location>
        <begin position="1"/>
        <end position="22"/>
    </location>
</feature>
<keyword evidence="2" id="KW-0812">Transmembrane</keyword>
<feature type="region of interest" description="Disordered" evidence="1">
    <location>
        <begin position="280"/>
        <end position="344"/>
    </location>
</feature>
<name>A0A7W7MKW6_9ACTN</name>
<reference evidence="4 5" key="1">
    <citation type="submission" date="2020-08" db="EMBL/GenBank/DDBJ databases">
        <title>Sequencing the genomes of 1000 actinobacteria strains.</title>
        <authorList>
            <person name="Klenk H.-P."/>
        </authorList>
    </citation>
    <scope>NUCLEOTIDE SEQUENCE [LARGE SCALE GENOMIC DNA]</scope>
    <source>
        <strain evidence="4 5">DSM 43150</strain>
    </source>
</reference>
<comment type="caution">
    <text evidence="4">The sequence shown here is derived from an EMBL/GenBank/DDBJ whole genome shotgun (WGS) entry which is preliminary data.</text>
</comment>
<dbReference type="EMBL" id="JACHNC010000001">
    <property type="protein sequence ID" value="MBB4754157.1"/>
    <property type="molecule type" value="Genomic_DNA"/>
</dbReference>
<evidence type="ECO:0000256" key="1">
    <source>
        <dbReference type="SAM" id="MobiDB-lite"/>
    </source>
</evidence>
<sequence length="344" mass="35766">MMQRAHRPAAVAAALLCLLATAACSGEGENRTLPSTLPSIERTADEEPADTAEPTRTRTEKPEPTKTTEKPEPTGEPEPTRTGQQPQETEKTPDKPSTTKVEVTVTVVPPKTTTPTPEETTPTPAATSSSAEVVPIAAEDDSGGVWGWVLLFLLFAGLAAVLLISRSRRTATWDADAGTLSAETRMVTEARLTPVLASADPVQRANTWPRVRADLAALIAGWGRLSTQPSDAARQARATGITVLLRDLTAAVDAENEALASGRDWRVLRPQIEEILDGLDAAINPPGPQAPSPGGPPPSNPPYGGPPSNPPYGGPPSGPPYGGPPSGPPYGGPPPSGPPPTSYP</sequence>
<gene>
    <name evidence="4" type="ORF">BJ964_008318</name>
</gene>
<dbReference type="PROSITE" id="PS51257">
    <property type="entry name" value="PROKAR_LIPOPROTEIN"/>
    <property type="match status" value="1"/>
</dbReference>
<feature type="compositionally biased region" description="Basic and acidic residues" evidence="1">
    <location>
        <begin position="53"/>
        <end position="73"/>
    </location>
</feature>
<dbReference type="RefSeq" id="WP_188125764.1">
    <property type="nucleotide sequence ID" value="NZ_BOMP01000054.1"/>
</dbReference>
<keyword evidence="3" id="KW-0732">Signal</keyword>
<evidence type="ECO:0000256" key="3">
    <source>
        <dbReference type="SAM" id="SignalP"/>
    </source>
</evidence>
<feature type="transmembrane region" description="Helical" evidence="2">
    <location>
        <begin position="145"/>
        <end position="164"/>
    </location>
</feature>
<feature type="region of interest" description="Disordered" evidence="1">
    <location>
        <begin position="27"/>
        <end position="128"/>
    </location>
</feature>
<keyword evidence="2" id="KW-0472">Membrane</keyword>
<accession>A0A7W7MKW6</accession>
<feature type="compositionally biased region" description="Low complexity" evidence="1">
    <location>
        <begin position="95"/>
        <end position="128"/>
    </location>
</feature>
<feature type="chain" id="PRO_5038634323" evidence="3">
    <location>
        <begin position="23"/>
        <end position="344"/>
    </location>
</feature>
<dbReference type="Proteomes" id="UP000590511">
    <property type="component" value="Unassembled WGS sequence"/>
</dbReference>
<evidence type="ECO:0000313" key="4">
    <source>
        <dbReference type="EMBL" id="MBB4754157.1"/>
    </source>
</evidence>
<proteinExistence type="predicted"/>
<evidence type="ECO:0000313" key="5">
    <source>
        <dbReference type="Proteomes" id="UP000590511"/>
    </source>
</evidence>
<organism evidence="4 5">
    <name type="scientific">Actinoplanes lobatus</name>
    <dbReference type="NCBI Taxonomy" id="113568"/>
    <lineage>
        <taxon>Bacteria</taxon>
        <taxon>Bacillati</taxon>
        <taxon>Actinomycetota</taxon>
        <taxon>Actinomycetes</taxon>
        <taxon>Micromonosporales</taxon>
        <taxon>Micromonosporaceae</taxon>
        <taxon>Actinoplanes</taxon>
    </lineage>
</organism>
<dbReference type="AlphaFoldDB" id="A0A7W7MKW6"/>
<keyword evidence="2" id="KW-1133">Transmembrane helix</keyword>